<evidence type="ECO:0000256" key="1">
    <source>
        <dbReference type="SAM" id="MobiDB-lite"/>
    </source>
</evidence>
<keyword evidence="2" id="KW-0472">Membrane</keyword>
<evidence type="ECO:0000256" key="2">
    <source>
        <dbReference type="SAM" id="Phobius"/>
    </source>
</evidence>
<accession>A0AAD5V5V5</accession>
<dbReference type="PANTHER" id="PTHR42024">
    <property type="entry name" value="AMINO ACID PERMEASE_ SLC12A DOMAIN-CONTAINING PROTEIN"/>
    <property type="match status" value="1"/>
</dbReference>
<feature type="region of interest" description="Disordered" evidence="1">
    <location>
        <begin position="407"/>
        <end position="429"/>
    </location>
</feature>
<name>A0AAD5V5V5_9APHY</name>
<feature type="compositionally biased region" description="Acidic residues" evidence="1">
    <location>
        <begin position="411"/>
        <end position="424"/>
    </location>
</feature>
<dbReference type="AlphaFoldDB" id="A0AAD5V5V5"/>
<dbReference type="EMBL" id="JANAWD010000147">
    <property type="protein sequence ID" value="KAJ3485623.1"/>
    <property type="molecule type" value="Genomic_DNA"/>
</dbReference>
<gene>
    <name evidence="4" type="ORF">NLI96_g4815</name>
</gene>
<feature type="chain" id="PRO_5042270296" evidence="3">
    <location>
        <begin position="18"/>
        <end position="502"/>
    </location>
</feature>
<feature type="signal peptide" evidence="3">
    <location>
        <begin position="1"/>
        <end position="17"/>
    </location>
</feature>
<comment type="caution">
    <text evidence="4">The sequence shown here is derived from an EMBL/GenBank/DDBJ whole genome shotgun (WGS) entry which is preliminary data.</text>
</comment>
<keyword evidence="2" id="KW-1133">Transmembrane helix</keyword>
<feature type="transmembrane region" description="Helical" evidence="2">
    <location>
        <begin position="108"/>
        <end position="132"/>
    </location>
</feature>
<sequence>MAIPLFMLTVCVPMTISGLFPRTFRLPIRISSFPPYHLLPPLTYTIVEDVVAVDGGGRLEFRQAWRRRYEESLVMRKLLRDLALFWGISGNIVAGGFIALAWTVSDDIGYGISYGLPWLWAIVCALVTIWWVRKELEREGREWGDREHVHKEKALNLVETQLDRDVYAMVLQRDRTISRARSEVGPLGRHDELRKTRASADGGVGRRPEGLGQVKMTRNFSYLVSPDLVFLILMSEGSVQKRSECNVIKFSLLTTWPSFSGVRTPDLSSHHARGYTRTSTSFSFLKKSESSDFLGFISPHPSSTLVFMPTKVEPIDPQLLPPPVSRKITAQDQDTVKSITEYKKATAWSVHRWPTEKRIYSGERVRVLLPRGYLAKGGVDAKWVHDGMDLNQFVHGWYMRGILSSKKDSGGEDWMEDGDEDDEGTGNLFGQADNFVAGDNICAKRHEFLGPDPRVAGYQFDYDGDVHIRWYDGFLKDQWVEKQKWTFQFVKDEHGNIVEKDS</sequence>
<reference evidence="4" key="1">
    <citation type="submission" date="2022-07" db="EMBL/GenBank/DDBJ databases">
        <title>Genome Sequence of Physisporinus lineatus.</title>
        <authorList>
            <person name="Buettner E."/>
        </authorList>
    </citation>
    <scope>NUCLEOTIDE SEQUENCE</scope>
    <source>
        <strain evidence="4">VT162</strain>
    </source>
</reference>
<dbReference type="PANTHER" id="PTHR42024:SF1">
    <property type="entry name" value="AMINO ACID PERMEASE_ SLC12A DOMAIN-CONTAINING PROTEIN"/>
    <property type="match status" value="1"/>
</dbReference>
<proteinExistence type="predicted"/>
<keyword evidence="3" id="KW-0732">Signal</keyword>
<feature type="transmembrane region" description="Helical" evidence="2">
    <location>
        <begin position="82"/>
        <end position="102"/>
    </location>
</feature>
<protein>
    <submittedName>
        <fullName evidence="4">Uncharacterized protein</fullName>
    </submittedName>
</protein>
<dbReference type="Proteomes" id="UP001212997">
    <property type="component" value="Unassembled WGS sequence"/>
</dbReference>
<evidence type="ECO:0000313" key="5">
    <source>
        <dbReference type="Proteomes" id="UP001212997"/>
    </source>
</evidence>
<keyword evidence="2" id="KW-0812">Transmembrane</keyword>
<keyword evidence="5" id="KW-1185">Reference proteome</keyword>
<evidence type="ECO:0000313" key="4">
    <source>
        <dbReference type="EMBL" id="KAJ3485623.1"/>
    </source>
</evidence>
<evidence type="ECO:0000256" key="3">
    <source>
        <dbReference type="SAM" id="SignalP"/>
    </source>
</evidence>
<organism evidence="4 5">
    <name type="scientific">Meripilus lineatus</name>
    <dbReference type="NCBI Taxonomy" id="2056292"/>
    <lineage>
        <taxon>Eukaryota</taxon>
        <taxon>Fungi</taxon>
        <taxon>Dikarya</taxon>
        <taxon>Basidiomycota</taxon>
        <taxon>Agaricomycotina</taxon>
        <taxon>Agaricomycetes</taxon>
        <taxon>Polyporales</taxon>
        <taxon>Meripilaceae</taxon>
        <taxon>Meripilus</taxon>
    </lineage>
</organism>